<sequence length="291" mass="33678">MPSMSQRDEVDVDMDDRLEDMICDIGVESLSDHMSVFEGLHECLICGVSRYKQKHGASSSDVSTKGSPVKVLWLNDGKLHHPADSPQWKTIDQLFPDFRNEPRNFRVGLATDGMNLYGNLSRLRQSGNDIDVFLGPLIEDLKILWDVGVDVFDEYHNESFKMCAIIFCTINDFSTYGNLSRYSVKGHKACLICKEGTCFNQLQYRKKTLYLGHWRFLRDCINVTFGKTQKQTIERIPWKKKFIFFDFPYWRFLNVRHSIDVMHVEKNECDSLIGTLLNIQVKTKGLCEYSS</sequence>
<reference evidence="1 2" key="1">
    <citation type="journal article" date="2022" name="DNA Res.">
        <title>Chromosomal-level genome assembly of the orchid tree Bauhinia variegata (Leguminosae; Cercidoideae) supports the allotetraploid origin hypothesis of Bauhinia.</title>
        <authorList>
            <person name="Zhong Y."/>
            <person name="Chen Y."/>
            <person name="Zheng D."/>
            <person name="Pang J."/>
            <person name="Liu Y."/>
            <person name="Luo S."/>
            <person name="Meng S."/>
            <person name="Qian L."/>
            <person name="Wei D."/>
            <person name="Dai S."/>
            <person name="Zhou R."/>
        </authorList>
    </citation>
    <scope>NUCLEOTIDE SEQUENCE [LARGE SCALE GENOMIC DNA]</scope>
    <source>
        <strain evidence="1">BV-YZ2020</strain>
    </source>
</reference>
<organism evidence="1 2">
    <name type="scientific">Bauhinia variegata</name>
    <name type="common">Purple orchid tree</name>
    <name type="synonym">Phanera variegata</name>
    <dbReference type="NCBI Taxonomy" id="167791"/>
    <lineage>
        <taxon>Eukaryota</taxon>
        <taxon>Viridiplantae</taxon>
        <taxon>Streptophyta</taxon>
        <taxon>Embryophyta</taxon>
        <taxon>Tracheophyta</taxon>
        <taxon>Spermatophyta</taxon>
        <taxon>Magnoliopsida</taxon>
        <taxon>eudicotyledons</taxon>
        <taxon>Gunneridae</taxon>
        <taxon>Pentapetalae</taxon>
        <taxon>rosids</taxon>
        <taxon>fabids</taxon>
        <taxon>Fabales</taxon>
        <taxon>Fabaceae</taxon>
        <taxon>Cercidoideae</taxon>
        <taxon>Cercideae</taxon>
        <taxon>Bauhiniinae</taxon>
        <taxon>Bauhinia</taxon>
    </lineage>
</organism>
<dbReference type="EMBL" id="CM039437">
    <property type="protein sequence ID" value="KAI4305089.1"/>
    <property type="molecule type" value="Genomic_DNA"/>
</dbReference>
<dbReference type="Proteomes" id="UP000828941">
    <property type="component" value="Chromosome 12"/>
</dbReference>
<evidence type="ECO:0000313" key="2">
    <source>
        <dbReference type="Proteomes" id="UP000828941"/>
    </source>
</evidence>
<gene>
    <name evidence="1" type="ORF">L6164_028478</name>
</gene>
<evidence type="ECO:0000313" key="1">
    <source>
        <dbReference type="EMBL" id="KAI4305089.1"/>
    </source>
</evidence>
<comment type="caution">
    <text evidence="1">The sequence shown here is derived from an EMBL/GenBank/DDBJ whole genome shotgun (WGS) entry which is preliminary data.</text>
</comment>
<keyword evidence="2" id="KW-1185">Reference proteome</keyword>
<name>A0ACB9L5S8_BAUVA</name>
<protein>
    <submittedName>
        <fullName evidence="1">Uncharacterized protein</fullName>
    </submittedName>
</protein>
<accession>A0ACB9L5S8</accession>
<proteinExistence type="predicted"/>